<gene>
    <name evidence="5" type="ORF">FGL85_09595</name>
    <name evidence="4" type="ORF">P1N92_04315</name>
</gene>
<dbReference type="GO" id="GO:0016780">
    <property type="term" value="F:phosphotransferase activity, for other substituted phosphate groups"/>
    <property type="evidence" value="ECO:0007669"/>
    <property type="project" value="TreeGrafter"/>
</dbReference>
<sequence length="219" mass="24941">MYRRFLKRLFDFLLALFLFIILLLPLLIIALIVKLTSKGPILFIQERYGRNSRPFKLYKFRSMTDSAPQIANSKFTDIQNYITPFGMFIRKTSLDELPQLWNIIKGDMSFIGPRPLANTDIKVIELRKQNGGDSVLPGISGLAQVNGRNKLTDVDKASYDGKYAANVSFHVDVLLTVETVFSVLKRDGVFKETLIDETNKIELEREQSEQESIDVSSKG</sequence>
<accession>A0A5B8T1N6</accession>
<reference evidence="4 7" key="2">
    <citation type="submission" date="2023-02" db="EMBL/GenBank/DDBJ databases">
        <title>Antimicrobial susceptibility testing and tentative epidemiological cut-off values for Lactobacillaceae family species intended for ingestion.</title>
        <authorList>
            <person name="Noehr-Meldgaard K."/>
            <person name="Struve C."/>
            <person name="Ingmer H."/>
            <person name="Koza A."/>
            <person name="Al-Nakeeb K."/>
            <person name="Agersoe Y."/>
        </authorList>
    </citation>
    <scope>NUCLEOTIDE SEQUENCE [LARGE SCALE GENOMIC DNA]</scope>
    <source>
        <strain evidence="4 7">DSM 20193</strain>
    </source>
</reference>
<evidence type="ECO:0000259" key="3">
    <source>
        <dbReference type="Pfam" id="PF02397"/>
    </source>
</evidence>
<keyword evidence="2" id="KW-0812">Transmembrane</keyword>
<proteinExistence type="inferred from homology"/>
<dbReference type="Proteomes" id="UP001529201">
    <property type="component" value="Unassembled WGS sequence"/>
</dbReference>
<dbReference type="AlphaFoldDB" id="A0A5B8T1N6"/>
<name>A0A5B8T1N6_LEUPS</name>
<comment type="similarity">
    <text evidence="1">Belongs to the bacterial sugar transferase family.</text>
</comment>
<reference evidence="5 6" key="1">
    <citation type="submission" date="2019-06" db="EMBL/GenBank/DDBJ databases">
        <title>Genome analyses of bacteria isolated from kimchi.</title>
        <authorList>
            <person name="Lee S."/>
            <person name="Ahn S."/>
            <person name="Roh S."/>
        </authorList>
    </citation>
    <scope>NUCLEOTIDE SEQUENCE [LARGE SCALE GENOMIC DNA]</scope>
    <source>
        <strain evidence="5 6">CBA3630</strain>
    </source>
</reference>
<dbReference type="EMBL" id="CP042383">
    <property type="protein sequence ID" value="QEA43089.1"/>
    <property type="molecule type" value="Genomic_DNA"/>
</dbReference>
<organism evidence="5 6">
    <name type="scientific">Leuconostoc pseudomesenteroides</name>
    <dbReference type="NCBI Taxonomy" id="33968"/>
    <lineage>
        <taxon>Bacteria</taxon>
        <taxon>Bacillati</taxon>
        <taxon>Bacillota</taxon>
        <taxon>Bacilli</taxon>
        <taxon>Lactobacillales</taxon>
        <taxon>Lactobacillaceae</taxon>
        <taxon>Leuconostoc</taxon>
    </lineage>
</organism>
<keyword evidence="7" id="KW-1185">Reference proteome</keyword>
<keyword evidence="2" id="KW-0472">Membrane</keyword>
<protein>
    <submittedName>
        <fullName evidence="5">Sugar transferase</fullName>
    </submittedName>
</protein>
<evidence type="ECO:0000313" key="5">
    <source>
        <dbReference type="EMBL" id="QEA43089.1"/>
    </source>
</evidence>
<dbReference type="InterPro" id="IPR003362">
    <property type="entry name" value="Bact_transf"/>
</dbReference>
<evidence type="ECO:0000256" key="2">
    <source>
        <dbReference type="SAM" id="Phobius"/>
    </source>
</evidence>
<dbReference type="Pfam" id="PF02397">
    <property type="entry name" value="Bac_transf"/>
    <property type="match status" value="1"/>
</dbReference>
<evidence type="ECO:0000313" key="7">
    <source>
        <dbReference type="Proteomes" id="UP001529201"/>
    </source>
</evidence>
<evidence type="ECO:0000256" key="1">
    <source>
        <dbReference type="ARBA" id="ARBA00006464"/>
    </source>
</evidence>
<evidence type="ECO:0000313" key="4">
    <source>
        <dbReference type="EMBL" id="MDG9733343.1"/>
    </source>
</evidence>
<keyword evidence="2" id="KW-1133">Transmembrane helix</keyword>
<dbReference type="PANTHER" id="PTHR30576:SF10">
    <property type="entry name" value="SLL5057 PROTEIN"/>
    <property type="match status" value="1"/>
</dbReference>
<evidence type="ECO:0000313" key="6">
    <source>
        <dbReference type="Proteomes" id="UP000321296"/>
    </source>
</evidence>
<dbReference type="KEGG" id="lpse:FGL85_09595"/>
<dbReference type="RefSeq" id="WP_031941391.1">
    <property type="nucleotide sequence ID" value="NZ_CP042383.1"/>
</dbReference>
<dbReference type="EMBL" id="JARGDN010000004">
    <property type="protein sequence ID" value="MDG9733343.1"/>
    <property type="molecule type" value="Genomic_DNA"/>
</dbReference>
<keyword evidence="5" id="KW-0808">Transferase</keyword>
<feature type="domain" description="Bacterial sugar transferase" evidence="3">
    <location>
        <begin position="7"/>
        <end position="185"/>
    </location>
</feature>
<dbReference type="PANTHER" id="PTHR30576">
    <property type="entry name" value="COLANIC BIOSYNTHESIS UDP-GLUCOSE LIPID CARRIER TRANSFERASE"/>
    <property type="match status" value="1"/>
</dbReference>
<dbReference type="Proteomes" id="UP000321296">
    <property type="component" value="Chromosome"/>
</dbReference>
<feature type="transmembrane region" description="Helical" evidence="2">
    <location>
        <begin position="12"/>
        <end position="33"/>
    </location>
</feature>